<comment type="caution">
    <text evidence="3">The sequence shown here is derived from an EMBL/GenBank/DDBJ whole genome shotgun (WGS) entry which is preliminary data.</text>
</comment>
<name>A0A0T7T7T3_STREE</name>
<dbReference type="RefSeq" id="WP_000252080.1">
    <property type="nucleotide sequence ID" value="NZ_AP028603.1"/>
</dbReference>
<dbReference type="EMBL" id="CKTV01000009">
    <property type="protein sequence ID" value="CJA36480.1"/>
    <property type="molecule type" value="Genomic_DNA"/>
</dbReference>
<organism evidence="3 5">
    <name type="scientific">Streptococcus pneumoniae</name>
    <dbReference type="NCBI Taxonomy" id="1313"/>
    <lineage>
        <taxon>Bacteria</taxon>
        <taxon>Bacillati</taxon>
        <taxon>Bacillota</taxon>
        <taxon>Bacilli</taxon>
        <taxon>Lactobacillales</taxon>
        <taxon>Streptococcaceae</taxon>
        <taxon>Streptococcus</taxon>
    </lineage>
</organism>
<accession>A0A0T7T7T3</accession>
<reference evidence="3 5" key="2">
    <citation type="submission" date="2019-11" db="EMBL/GenBank/DDBJ databases">
        <title>Growth characteristics of pneumococcus vary with the chemical composition of the capsule and with environmental conditions.</title>
        <authorList>
            <person name="Tothpal A."/>
            <person name="Desobry K."/>
            <person name="Joshi S."/>
            <person name="Wyllie A.L."/>
            <person name="Weinberger D.M."/>
        </authorList>
    </citation>
    <scope>NUCLEOTIDE SEQUENCE [LARGE SCALE GENOMIC DNA]</scope>
    <source>
        <strain evidence="3">Pnumococcus23A</strain>
        <strain evidence="5">pnumococcus23A</strain>
    </source>
</reference>
<reference evidence="1 4" key="1">
    <citation type="submission" date="2015-03" db="EMBL/GenBank/DDBJ databases">
        <authorList>
            <consortium name="Pathogen Informatics"/>
            <person name="Murphy D."/>
        </authorList>
    </citation>
    <scope>NUCLEOTIDE SEQUENCE [LARGE SCALE GENOMIC DNA]</scope>
    <source>
        <strain evidence="1 4">SMRU1873</strain>
    </source>
</reference>
<proteinExistence type="predicted"/>
<dbReference type="Proteomes" id="UP000490982">
    <property type="component" value="Unassembled WGS sequence"/>
</dbReference>
<dbReference type="Proteomes" id="UP000043005">
    <property type="component" value="Unassembled WGS sequence"/>
</dbReference>
<evidence type="ECO:0000313" key="1">
    <source>
        <dbReference type="EMBL" id="CJA36480.1"/>
    </source>
</evidence>
<dbReference type="EMBL" id="JAVPGZ010000189">
    <property type="protein sequence ID" value="MDS8038525.1"/>
    <property type="molecule type" value="Genomic_DNA"/>
</dbReference>
<evidence type="ECO:0008006" key="6">
    <source>
        <dbReference type="Google" id="ProtNLM"/>
    </source>
</evidence>
<dbReference type="Proteomes" id="UP001184693">
    <property type="component" value="Unassembled WGS sequence"/>
</dbReference>
<protein>
    <recommendedName>
        <fullName evidence="6">Phage protein</fullName>
    </recommendedName>
</protein>
<evidence type="ECO:0000313" key="3">
    <source>
        <dbReference type="EMBL" id="MTW25720.1"/>
    </source>
</evidence>
<dbReference type="EMBL" id="WNHS01000540">
    <property type="protein sequence ID" value="MTW25720.1"/>
    <property type="molecule type" value="Genomic_DNA"/>
</dbReference>
<gene>
    <name evidence="1" type="ORF">ERS021383_00760</name>
    <name evidence="3" type="ORF">GM537_13130</name>
    <name evidence="2" type="ORF">RLG82_05830</name>
</gene>
<sequence>MVRNKLTDLTNTLFAQLETLDDRDLTADELKTELQRSKQMVAISSQILQAGQLALDAKKFKDKAGEDNAPIALLEG</sequence>
<evidence type="ECO:0000313" key="2">
    <source>
        <dbReference type="EMBL" id="MDS8038525.1"/>
    </source>
</evidence>
<evidence type="ECO:0000313" key="4">
    <source>
        <dbReference type="Proteomes" id="UP000043005"/>
    </source>
</evidence>
<reference evidence="2" key="3">
    <citation type="submission" date="2023-06" db="EMBL/GenBank/DDBJ databases">
        <title>PCVPA Blantyre Malawi Pneumococcal carriage surveillance isolates.</title>
        <authorList>
            <person name="Obolski U."/>
            <person name="Swarthout T.D."/>
            <person name="Kalizang'Oma A."/>
            <person name="Mwalukomo T.S."/>
            <person name="Cave R."/>
            <person name="Brown C."/>
            <person name="Cornick J."/>
            <person name="Kamng'Ona A."/>
            <person name="Msefula J."/>
            <person name="French N."/>
            <person name="Hyderman R."/>
        </authorList>
    </citation>
    <scope>NUCLEOTIDE SEQUENCE</scope>
    <source>
        <strain evidence="2">BVY8TH</strain>
    </source>
</reference>
<evidence type="ECO:0000313" key="5">
    <source>
        <dbReference type="Proteomes" id="UP000490982"/>
    </source>
</evidence>
<dbReference type="AlphaFoldDB" id="A0A0T7T7T3"/>